<evidence type="ECO:0000313" key="2">
    <source>
        <dbReference type="EMBL" id="MBB4017740.1"/>
    </source>
</evidence>
<dbReference type="AlphaFoldDB" id="A0A840BXN2"/>
<dbReference type="EMBL" id="JACIEN010000003">
    <property type="protein sequence ID" value="MBB4017740.1"/>
    <property type="molecule type" value="Genomic_DNA"/>
</dbReference>
<sequence length="84" mass="9224">MAAKSVPHFHNDAGVAVIHVGVHEFMCIGAKPPFDHPHVFLDMGDDNEIVCPYCSTLYRYKATLRAEESEPADCLWHAEAATAA</sequence>
<evidence type="ECO:0000313" key="3">
    <source>
        <dbReference type="Proteomes" id="UP000577362"/>
    </source>
</evidence>
<dbReference type="Proteomes" id="UP000577362">
    <property type="component" value="Unassembled WGS sequence"/>
</dbReference>
<reference evidence="2 3" key="1">
    <citation type="submission" date="2020-08" db="EMBL/GenBank/DDBJ databases">
        <title>Genomic Encyclopedia of Type Strains, Phase IV (KMG-IV): sequencing the most valuable type-strain genomes for metagenomic binning, comparative biology and taxonomic classification.</title>
        <authorList>
            <person name="Goeker M."/>
        </authorList>
    </citation>
    <scope>NUCLEOTIDE SEQUENCE [LARGE SCALE GENOMIC DNA]</scope>
    <source>
        <strain evidence="2 3">DSM 103737</strain>
    </source>
</reference>
<protein>
    <submittedName>
        <fullName evidence="2">Putative Zn-finger protein</fullName>
    </submittedName>
</protein>
<proteinExistence type="predicted"/>
<dbReference type="Pfam" id="PF10276">
    <property type="entry name" value="zf-CHCC"/>
    <property type="match status" value="1"/>
</dbReference>
<comment type="caution">
    <text evidence="2">The sequence shown here is derived from an EMBL/GenBank/DDBJ whole genome shotgun (WGS) entry which is preliminary data.</text>
</comment>
<evidence type="ECO:0000259" key="1">
    <source>
        <dbReference type="Pfam" id="PF10276"/>
    </source>
</evidence>
<gene>
    <name evidence="2" type="ORF">GGR16_002774</name>
</gene>
<organism evidence="2 3">
    <name type="scientific">Chelatococcus caeni</name>
    <dbReference type="NCBI Taxonomy" id="1348468"/>
    <lineage>
        <taxon>Bacteria</taxon>
        <taxon>Pseudomonadati</taxon>
        <taxon>Pseudomonadota</taxon>
        <taxon>Alphaproteobacteria</taxon>
        <taxon>Hyphomicrobiales</taxon>
        <taxon>Chelatococcaceae</taxon>
        <taxon>Chelatococcus</taxon>
    </lineage>
</organism>
<dbReference type="RefSeq" id="WP_019401233.1">
    <property type="nucleotide sequence ID" value="NZ_JACIEN010000003.1"/>
</dbReference>
<keyword evidence="3" id="KW-1185">Reference proteome</keyword>
<name>A0A840BXN2_9HYPH</name>
<feature type="domain" description="Zinc finger CHCC-type" evidence="1">
    <location>
        <begin position="23"/>
        <end position="58"/>
    </location>
</feature>
<accession>A0A840BXN2</accession>
<dbReference type="Gene3D" id="2.60.260.40">
    <property type="entry name" value="q5lls5 like domains"/>
    <property type="match status" value="1"/>
</dbReference>
<dbReference type="InterPro" id="IPR019401">
    <property type="entry name" value="Znf_CHCC"/>
</dbReference>